<dbReference type="EMBL" id="CAJVNV010000077">
    <property type="protein sequence ID" value="CAG8022122.1"/>
    <property type="molecule type" value="Genomic_DNA"/>
</dbReference>
<evidence type="ECO:0000313" key="1">
    <source>
        <dbReference type="EMBL" id="CAG8022122.1"/>
    </source>
</evidence>
<dbReference type="CDD" id="cd02440">
    <property type="entry name" value="AdoMet_MTases"/>
    <property type="match status" value="1"/>
</dbReference>
<evidence type="ECO:0000313" key="2">
    <source>
        <dbReference type="Proteomes" id="UP001153461"/>
    </source>
</evidence>
<protein>
    <recommendedName>
        <fullName evidence="3">Methyltransferase domain-containing protein</fullName>
    </recommendedName>
</protein>
<name>A0A9W4HIA9_PENNA</name>
<dbReference type="Proteomes" id="UP001153461">
    <property type="component" value="Unassembled WGS sequence"/>
</dbReference>
<accession>A0A9W4HIA9</accession>
<gene>
    <name evidence="1" type="ORF">PNAL_LOCUS2478</name>
</gene>
<comment type="caution">
    <text evidence="1">The sequence shown here is derived from an EMBL/GenBank/DDBJ whole genome shotgun (WGS) entry which is preliminary data.</text>
</comment>
<dbReference type="InterPro" id="IPR029063">
    <property type="entry name" value="SAM-dependent_MTases_sf"/>
</dbReference>
<organism evidence="1 2">
    <name type="scientific">Penicillium nalgiovense</name>
    <dbReference type="NCBI Taxonomy" id="60175"/>
    <lineage>
        <taxon>Eukaryota</taxon>
        <taxon>Fungi</taxon>
        <taxon>Dikarya</taxon>
        <taxon>Ascomycota</taxon>
        <taxon>Pezizomycotina</taxon>
        <taxon>Eurotiomycetes</taxon>
        <taxon>Eurotiomycetidae</taxon>
        <taxon>Eurotiales</taxon>
        <taxon>Aspergillaceae</taxon>
        <taxon>Penicillium</taxon>
    </lineage>
</organism>
<dbReference type="AlphaFoldDB" id="A0A9W4HIA9"/>
<reference evidence="1" key="1">
    <citation type="submission" date="2021-07" db="EMBL/GenBank/DDBJ databases">
        <authorList>
            <person name="Branca A.L. A."/>
        </authorList>
    </citation>
    <scope>NUCLEOTIDE SEQUENCE</scope>
</reference>
<sequence length="125" mass="14216">MWLLDLASQLPQSVQLDGFDLSEEQFPHQDIWPVNITFNKLDAFGDVPDHVANKYDVVHLRLWSGIVRNNDPSRLIRHAAGLLKPGGYLQWEDADLGKTVFRGETAEQVAQVARSIFRAESLQFE</sequence>
<dbReference type="SUPFAM" id="SSF53335">
    <property type="entry name" value="S-adenosyl-L-methionine-dependent methyltransferases"/>
    <property type="match status" value="1"/>
</dbReference>
<dbReference type="OrthoDB" id="5422283at2759"/>
<evidence type="ECO:0008006" key="3">
    <source>
        <dbReference type="Google" id="ProtNLM"/>
    </source>
</evidence>
<proteinExistence type="predicted"/>
<dbReference type="Gene3D" id="3.40.50.150">
    <property type="entry name" value="Vaccinia Virus protein VP39"/>
    <property type="match status" value="1"/>
</dbReference>